<name>M7SRV1_EUTLA</name>
<keyword evidence="7" id="KW-0539">Nucleus</keyword>
<keyword evidence="11" id="KW-1185">Reference proteome</keyword>
<dbReference type="CDD" id="cd14710">
    <property type="entry name" value="bZIP_HAC1-like"/>
    <property type="match status" value="1"/>
</dbReference>
<dbReference type="InterPro" id="IPR046347">
    <property type="entry name" value="bZIP_sf"/>
</dbReference>
<evidence type="ECO:0000256" key="2">
    <source>
        <dbReference type="ARBA" id="ARBA00007163"/>
    </source>
</evidence>
<dbReference type="EMBL" id="KB706547">
    <property type="protein sequence ID" value="EMR66967.1"/>
    <property type="molecule type" value="Genomic_DNA"/>
</dbReference>
<dbReference type="OMA" id="SPMIKFE"/>
<dbReference type="PROSITE" id="PS50217">
    <property type="entry name" value="BZIP"/>
    <property type="match status" value="1"/>
</dbReference>
<feature type="domain" description="BZIP" evidence="9">
    <location>
        <begin position="102"/>
        <end position="159"/>
    </location>
</feature>
<evidence type="ECO:0000256" key="1">
    <source>
        <dbReference type="ARBA" id="ARBA00004123"/>
    </source>
</evidence>
<dbReference type="PANTHER" id="PTHR46714:SF6">
    <property type="entry name" value="TRANSCRIPTIONAL ACTIVATOR HAC1"/>
    <property type="match status" value="1"/>
</dbReference>
<keyword evidence="6" id="KW-0834">Unfolded protein response</keyword>
<dbReference type="OrthoDB" id="674948at2759"/>
<sequence>MASPNSQVPMSTPTVKFETSPTESFLSTPDEMYPSLFDTSDSMDPVEGMMSPSESVDSASTPAPESSDKKPTKKRKSWGQVLPEPKTNLPPRKRAKTEDEKEQRRVERVLRNRRAAQSSRERKRQEVEALEQRCKELEAALQNRDKTVELLVEEMKKMRRHPGGSTRGSSPFDNLEPSPLTLSQALFGSSTESNIQGTSGAMNDFILMPESNATVNPASLSPELNPVADSTEDNDDSAATTTSDAAPVSAGTSSDVTQHPAAVLCDQQSPSAVDRLLGDAFGMPASLDLDRWGTENQLSPSADPLNFEYDHLVGDATPQFQEFDFEQFLSTDDSGAASGATAGGDSIAQEPEFTSSLFDSETQIPSEAFNQQPHTGASLDGCDDGVIAVGV</sequence>
<dbReference type="InterPro" id="IPR044280">
    <property type="entry name" value="Hac1/HY5"/>
</dbReference>
<reference evidence="11" key="1">
    <citation type="journal article" date="2013" name="Genome Announc.">
        <title>Draft genome sequence of the grapevine dieback fungus Eutypa lata UCR-EL1.</title>
        <authorList>
            <person name="Blanco-Ulate B."/>
            <person name="Rolshausen P.E."/>
            <person name="Cantu D."/>
        </authorList>
    </citation>
    <scope>NUCLEOTIDE SEQUENCE [LARGE SCALE GENOMIC DNA]</scope>
    <source>
        <strain evidence="11">UCR-EL1</strain>
    </source>
</reference>
<dbReference type="AlphaFoldDB" id="M7SRV1"/>
<dbReference type="SUPFAM" id="SSF57959">
    <property type="entry name" value="Leucine zipper domain"/>
    <property type="match status" value="1"/>
</dbReference>
<dbReference type="InterPro" id="IPR004827">
    <property type="entry name" value="bZIP"/>
</dbReference>
<keyword evidence="5" id="KW-0804">Transcription</keyword>
<feature type="compositionally biased region" description="Polar residues" evidence="8">
    <location>
        <begin position="52"/>
        <end position="64"/>
    </location>
</feature>
<dbReference type="Gene3D" id="1.20.5.170">
    <property type="match status" value="1"/>
</dbReference>
<proteinExistence type="inferred from homology"/>
<gene>
    <name evidence="10" type="ORF">UCREL1_6033</name>
</gene>
<dbReference type="SMART" id="SM00338">
    <property type="entry name" value="BRLZ"/>
    <property type="match status" value="1"/>
</dbReference>
<dbReference type="GO" id="GO:0006986">
    <property type="term" value="P:response to unfolded protein"/>
    <property type="evidence" value="ECO:0007669"/>
    <property type="project" value="UniProtKB-KW"/>
</dbReference>
<dbReference type="GO" id="GO:0003677">
    <property type="term" value="F:DNA binding"/>
    <property type="evidence" value="ECO:0007669"/>
    <property type="project" value="UniProtKB-KW"/>
</dbReference>
<evidence type="ECO:0000256" key="6">
    <source>
        <dbReference type="ARBA" id="ARBA00023230"/>
    </source>
</evidence>
<dbReference type="Pfam" id="PF00170">
    <property type="entry name" value="bZIP_1"/>
    <property type="match status" value="1"/>
</dbReference>
<protein>
    <submittedName>
        <fullName evidence="10">Putative transcriptional activator hac1 protein</fullName>
    </submittedName>
</protein>
<feature type="compositionally biased region" description="Low complexity" evidence="8">
    <location>
        <begin position="237"/>
        <end position="250"/>
    </location>
</feature>
<feature type="region of interest" description="Disordered" evidence="8">
    <location>
        <begin position="332"/>
        <end position="361"/>
    </location>
</feature>
<comment type="subcellular location">
    <subcellularLocation>
        <location evidence="1">Nucleus</location>
    </subcellularLocation>
</comment>
<dbReference type="eggNOG" id="ENOG502S526">
    <property type="taxonomic scope" value="Eukaryota"/>
</dbReference>
<feature type="region of interest" description="Disordered" evidence="8">
    <location>
        <begin position="1"/>
        <end position="129"/>
    </location>
</feature>
<evidence type="ECO:0000256" key="3">
    <source>
        <dbReference type="ARBA" id="ARBA00023015"/>
    </source>
</evidence>
<dbReference type="Proteomes" id="UP000012174">
    <property type="component" value="Unassembled WGS sequence"/>
</dbReference>
<dbReference type="GO" id="GO:0000981">
    <property type="term" value="F:DNA-binding transcription factor activity, RNA polymerase II-specific"/>
    <property type="evidence" value="ECO:0007669"/>
    <property type="project" value="InterPro"/>
</dbReference>
<evidence type="ECO:0000256" key="7">
    <source>
        <dbReference type="ARBA" id="ARBA00023242"/>
    </source>
</evidence>
<feature type="compositionally biased region" description="Basic and acidic residues" evidence="8">
    <location>
        <begin position="96"/>
        <end position="110"/>
    </location>
</feature>
<evidence type="ECO:0000313" key="11">
    <source>
        <dbReference type="Proteomes" id="UP000012174"/>
    </source>
</evidence>
<evidence type="ECO:0000259" key="9">
    <source>
        <dbReference type="PROSITE" id="PS50217"/>
    </source>
</evidence>
<organism evidence="10 11">
    <name type="scientific">Eutypa lata (strain UCR-EL1)</name>
    <name type="common">Grapevine dieback disease fungus</name>
    <name type="synonym">Eutypa armeniacae</name>
    <dbReference type="NCBI Taxonomy" id="1287681"/>
    <lineage>
        <taxon>Eukaryota</taxon>
        <taxon>Fungi</taxon>
        <taxon>Dikarya</taxon>
        <taxon>Ascomycota</taxon>
        <taxon>Pezizomycotina</taxon>
        <taxon>Sordariomycetes</taxon>
        <taxon>Xylariomycetidae</taxon>
        <taxon>Xylariales</taxon>
        <taxon>Diatrypaceae</taxon>
        <taxon>Eutypa</taxon>
    </lineage>
</organism>
<dbReference type="KEGG" id="ela:UCREL1_6033"/>
<dbReference type="STRING" id="1287681.M7SRV1"/>
<comment type="similarity">
    <text evidence="2">Belongs to the bZIP family.</text>
</comment>
<dbReference type="HOGENOM" id="CLU_035741_1_0_1"/>
<dbReference type="GO" id="GO:0005634">
    <property type="term" value="C:nucleus"/>
    <property type="evidence" value="ECO:0007669"/>
    <property type="project" value="UniProtKB-SubCell"/>
</dbReference>
<evidence type="ECO:0000313" key="10">
    <source>
        <dbReference type="EMBL" id="EMR66967.1"/>
    </source>
</evidence>
<feature type="compositionally biased region" description="Basic and acidic residues" evidence="8">
    <location>
        <begin position="119"/>
        <end position="129"/>
    </location>
</feature>
<dbReference type="GO" id="GO:0045944">
    <property type="term" value="P:positive regulation of transcription by RNA polymerase II"/>
    <property type="evidence" value="ECO:0007669"/>
    <property type="project" value="InterPro"/>
</dbReference>
<evidence type="ECO:0000256" key="4">
    <source>
        <dbReference type="ARBA" id="ARBA00023125"/>
    </source>
</evidence>
<feature type="compositionally biased region" description="Low complexity" evidence="8">
    <location>
        <begin position="332"/>
        <end position="346"/>
    </location>
</feature>
<feature type="compositionally biased region" description="Polar residues" evidence="8">
    <location>
        <begin position="352"/>
        <end position="361"/>
    </location>
</feature>
<keyword evidence="4" id="KW-0238">DNA-binding</keyword>
<feature type="compositionally biased region" description="Polar residues" evidence="8">
    <location>
        <begin position="1"/>
        <end position="27"/>
    </location>
</feature>
<evidence type="ECO:0000256" key="8">
    <source>
        <dbReference type="SAM" id="MobiDB-lite"/>
    </source>
</evidence>
<evidence type="ECO:0000256" key="5">
    <source>
        <dbReference type="ARBA" id="ARBA00023163"/>
    </source>
</evidence>
<accession>M7SRV1</accession>
<dbReference type="PANTHER" id="PTHR46714">
    <property type="entry name" value="TRANSCRIPTIONAL ACTIVATOR HAC1"/>
    <property type="match status" value="1"/>
</dbReference>
<keyword evidence="3" id="KW-0805">Transcription regulation</keyword>
<feature type="region of interest" description="Disordered" evidence="8">
    <location>
        <begin position="214"/>
        <end position="255"/>
    </location>
</feature>